<dbReference type="SUPFAM" id="SSF116726">
    <property type="entry name" value="TrkA C-terminal domain-like"/>
    <property type="match status" value="1"/>
</dbReference>
<dbReference type="InterPro" id="IPR050721">
    <property type="entry name" value="Trk_Ktr_HKT_K-transport"/>
</dbReference>
<accession>A0ABX0SG29</accession>
<evidence type="ECO:0000256" key="2">
    <source>
        <dbReference type="ARBA" id="ARBA00022448"/>
    </source>
</evidence>
<protein>
    <recommendedName>
        <fullName evidence="1">Trk system potassium uptake protein TrkA</fullName>
    </recommendedName>
</protein>
<evidence type="ECO:0000256" key="4">
    <source>
        <dbReference type="ARBA" id="ARBA00022958"/>
    </source>
</evidence>
<dbReference type="Pfam" id="PF02254">
    <property type="entry name" value="TrkA_N"/>
    <property type="match status" value="1"/>
</dbReference>
<keyword evidence="4" id="KW-0630">Potassium</keyword>
<sequence length="243" mass="26172">MRVCIVGAGNVGRSIARELIANGHEVLLIERDPHAIKSDTVPEAEWLLADACEMDSLEEADLQTCDVSIAATGDDKANLVHTLLAKTEFGVPRTVARVNHPGNEWLFDDQWGVDVAVSTPRIMSALVEEAVSVGEIVRLLTFKKGASNLIELRLPDDSPAVGKRVRDIEWPMRAVLVAVIRDGTPSNPEPDAALEAADELLFVSDPEAEALLHAMLAPKSEPPVVSRTAAPSAAIRRAARRQG</sequence>
<gene>
    <name evidence="10" type="ORF">FB473_001586</name>
</gene>
<feature type="domain" description="RCK C-terminal" evidence="9">
    <location>
        <begin position="137"/>
        <end position="218"/>
    </location>
</feature>
<dbReference type="InterPro" id="IPR036721">
    <property type="entry name" value="RCK_C_sf"/>
</dbReference>
<comment type="caution">
    <text evidence="10">The sequence shown here is derived from an EMBL/GenBank/DDBJ whole genome shotgun (WGS) entry which is preliminary data.</text>
</comment>
<dbReference type="Proteomes" id="UP000749311">
    <property type="component" value="Unassembled WGS sequence"/>
</dbReference>
<name>A0ABX0SG29_9ACTN</name>
<keyword evidence="6" id="KW-0406">Ion transport</keyword>
<keyword evidence="2" id="KW-0813">Transport</keyword>
<dbReference type="RefSeq" id="WP_167166259.1">
    <property type="nucleotide sequence ID" value="NZ_BAAAOO010000015.1"/>
</dbReference>
<dbReference type="PROSITE" id="PS51202">
    <property type="entry name" value="RCK_C"/>
    <property type="match status" value="1"/>
</dbReference>
<evidence type="ECO:0000256" key="1">
    <source>
        <dbReference type="ARBA" id="ARBA00017378"/>
    </source>
</evidence>
<evidence type="ECO:0000256" key="6">
    <source>
        <dbReference type="ARBA" id="ARBA00023065"/>
    </source>
</evidence>
<proteinExistence type="predicted"/>
<dbReference type="PANTHER" id="PTHR43833">
    <property type="entry name" value="POTASSIUM CHANNEL PROTEIN 2-RELATED-RELATED"/>
    <property type="match status" value="1"/>
</dbReference>
<dbReference type="PRINTS" id="PR00335">
    <property type="entry name" value="KUPTAKETRKA"/>
</dbReference>
<dbReference type="InterPro" id="IPR006036">
    <property type="entry name" value="K_uptake_TrkA"/>
</dbReference>
<evidence type="ECO:0000256" key="3">
    <source>
        <dbReference type="ARBA" id="ARBA00022538"/>
    </source>
</evidence>
<evidence type="ECO:0000259" key="9">
    <source>
        <dbReference type="PROSITE" id="PS51202"/>
    </source>
</evidence>
<dbReference type="InterPro" id="IPR036291">
    <property type="entry name" value="NAD(P)-bd_dom_sf"/>
</dbReference>
<evidence type="ECO:0000256" key="7">
    <source>
        <dbReference type="SAM" id="MobiDB-lite"/>
    </source>
</evidence>
<dbReference type="Gene3D" id="3.30.70.1450">
    <property type="entry name" value="Regulator of K+ conductance, C-terminal domain"/>
    <property type="match status" value="1"/>
</dbReference>
<dbReference type="PANTHER" id="PTHR43833:SF5">
    <property type="entry name" value="TRK SYSTEM POTASSIUM UPTAKE PROTEIN TRKA"/>
    <property type="match status" value="1"/>
</dbReference>
<dbReference type="InterPro" id="IPR003148">
    <property type="entry name" value="RCK_N"/>
</dbReference>
<dbReference type="EMBL" id="JAAMOZ010000001">
    <property type="protein sequence ID" value="NIH56941.1"/>
    <property type="molecule type" value="Genomic_DNA"/>
</dbReference>
<dbReference type="Pfam" id="PF02080">
    <property type="entry name" value="TrkA_C"/>
    <property type="match status" value="1"/>
</dbReference>
<reference evidence="10 11" key="1">
    <citation type="submission" date="2020-02" db="EMBL/GenBank/DDBJ databases">
        <title>Sequencing the genomes of 1000 actinobacteria strains.</title>
        <authorList>
            <person name="Klenk H.-P."/>
        </authorList>
    </citation>
    <scope>NUCLEOTIDE SEQUENCE [LARGE SCALE GENOMIC DNA]</scope>
    <source>
        <strain evidence="10 11">DSM 19609</strain>
    </source>
</reference>
<dbReference type="Gene3D" id="3.40.50.720">
    <property type="entry name" value="NAD(P)-binding Rossmann-like Domain"/>
    <property type="match status" value="1"/>
</dbReference>
<evidence type="ECO:0000259" key="8">
    <source>
        <dbReference type="PROSITE" id="PS51201"/>
    </source>
</evidence>
<keyword evidence="5" id="KW-0520">NAD</keyword>
<evidence type="ECO:0000313" key="11">
    <source>
        <dbReference type="Proteomes" id="UP000749311"/>
    </source>
</evidence>
<feature type="region of interest" description="Disordered" evidence="7">
    <location>
        <begin position="220"/>
        <end position="243"/>
    </location>
</feature>
<evidence type="ECO:0000313" key="10">
    <source>
        <dbReference type="EMBL" id="NIH56941.1"/>
    </source>
</evidence>
<evidence type="ECO:0000256" key="5">
    <source>
        <dbReference type="ARBA" id="ARBA00023027"/>
    </source>
</evidence>
<organism evidence="10 11">
    <name type="scientific">Brooklawnia cerclae</name>
    <dbReference type="NCBI Taxonomy" id="349934"/>
    <lineage>
        <taxon>Bacteria</taxon>
        <taxon>Bacillati</taxon>
        <taxon>Actinomycetota</taxon>
        <taxon>Actinomycetes</taxon>
        <taxon>Propionibacteriales</taxon>
        <taxon>Propionibacteriaceae</taxon>
        <taxon>Brooklawnia</taxon>
    </lineage>
</organism>
<feature type="compositionally biased region" description="Low complexity" evidence="7">
    <location>
        <begin position="227"/>
        <end position="236"/>
    </location>
</feature>
<feature type="domain" description="RCK N-terminal" evidence="8">
    <location>
        <begin position="1"/>
        <end position="117"/>
    </location>
</feature>
<keyword evidence="11" id="KW-1185">Reference proteome</keyword>
<dbReference type="PROSITE" id="PS51201">
    <property type="entry name" value="RCK_N"/>
    <property type="match status" value="1"/>
</dbReference>
<keyword evidence="3" id="KW-0633">Potassium transport</keyword>
<dbReference type="SUPFAM" id="SSF51735">
    <property type="entry name" value="NAD(P)-binding Rossmann-fold domains"/>
    <property type="match status" value="1"/>
</dbReference>
<dbReference type="InterPro" id="IPR006037">
    <property type="entry name" value="RCK_C"/>
</dbReference>